<evidence type="ECO:0000259" key="1">
    <source>
        <dbReference type="SMART" id="SM00418"/>
    </source>
</evidence>
<dbReference type="Gene3D" id="1.10.10.10">
    <property type="entry name" value="Winged helix-like DNA-binding domain superfamily/Winged helix DNA-binding domain"/>
    <property type="match status" value="1"/>
</dbReference>
<gene>
    <name evidence="2" type="ORF">HGA03_16780</name>
</gene>
<dbReference type="InterPro" id="IPR036390">
    <property type="entry name" value="WH_DNA-bd_sf"/>
</dbReference>
<evidence type="ECO:0000313" key="2">
    <source>
        <dbReference type="EMBL" id="NKY24324.1"/>
    </source>
</evidence>
<dbReference type="SMART" id="SM00418">
    <property type="entry name" value="HTH_ARSR"/>
    <property type="match status" value="1"/>
</dbReference>
<sequence>MPRIVVPRPQPHYVSRAIEVLGSHTRVELLHQLMRNAPLSSDALAQALELGVRHVNEHLRELRAFGLVVAEPVPGPHGHLRAGWTVDRHRLEYVAAVCSEYLLGS</sequence>
<dbReference type="GO" id="GO:0003700">
    <property type="term" value="F:DNA-binding transcription factor activity"/>
    <property type="evidence" value="ECO:0007669"/>
    <property type="project" value="InterPro"/>
</dbReference>
<dbReference type="CDD" id="cd00090">
    <property type="entry name" value="HTH_ARSR"/>
    <property type="match status" value="1"/>
</dbReference>
<dbReference type="EMBL" id="JAAXOX010000014">
    <property type="protein sequence ID" value="NKY24324.1"/>
    <property type="molecule type" value="Genomic_DNA"/>
</dbReference>
<feature type="domain" description="HTH arsR-type" evidence="1">
    <location>
        <begin position="16"/>
        <end position="103"/>
    </location>
</feature>
<evidence type="ECO:0000313" key="3">
    <source>
        <dbReference type="Proteomes" id="UP000581206"/>
    </source>
</evidence>
<name>A0A7X6R0H7_9CELL</name>
<comment type="caution">
    <text evidence="2">The sequence shown here is derived from an EMBL/GenBank/DDBJ whole genome shotgun (WGS) entry which is preliminary data.</text>
</comment>
<keyword evidence="3" id="KW-1185">Reference proteome</keyword>
<dbReference type="InterPro" id="IPR011991">
    <property type="entry name" value="ArsR-like_HTH"/>
</dbReference>
<dbReference type="SUPFAM" id="SSF46785">
    <property type="entry name" value="Winged helix' DNA-binding domain"/>
    <property type="match status" value="1"/>
</dbReference>
<dbReference type="InterPro" id="IPR001845">
    <property type="entry name" value="HTH_ArsR_DNA-bd_dom"/>
</dbReference>
<dbReference type="RefSeq" id="WP_168631459.1">
    <property type="nucleotide sequence ID" value="NZ_BONL01000036.1"/>
</dbReference>
<organism evidence="2 3">
    <name type="scientific">Cellulomonas denverensis</name>
    <dbReference type="NCBI Taxonomy" id="264297"/>
    <lineage>
        <taxon>Bacteria</taxon>
        <taxon>Bacillati</taxon>
        <taxon>Actinomycetota</taxon>
        <taxon>Actinomycetes</taxon>
        <taxon>Micrococcales</taxon>
        <taxon>Cellulomonadaceae</taxon>
        <taxon>Cellulomonas</taxon>
    </lineage>
</organism>
<dbReference type="AlphaFoldDB" id="A0A7X6R0H7"/>
<protein>
    <submittedName>
        <fullName evidence="2">Helix-turn-helix transcriptional regulator</fullName>
    </submittedName>
</protein>
<dbReference type="InterPro" id="IPR036388">
    <property type="entry name" value="WH-like_DNA-bd_sf"/>
</dbReference>
<reference evidence="2 3" key="1">
    <citation type="submission" date="2020-04" db="EMBL/GenBank/DDBJ databases">
        <title>MicrobeNet Type strains.</title>
        <authorList>
            <person name="Nicholson A.C."/>
        </authorList>
    </citation>
    <scope>NUCLEOTIDE SEQUENCE [LARGE SCALE GENOMIC DNA]</scope>
    <source>
        <strain evidence="2 3">ATCC BAA-788</strain>
    </source>
</reference>
<dbReference type="Pfam" id="PF01022">
    <property type="entry name" value="HTH_5"/>
    <property type="match status" value="1"/>
</dbReference>
<accession>A0A7X6R0H7</accession>
<dbReference type="Proteomes" id="UP000581206">
    <property type="component" value="Unassembled WGS sequence"/>
</dbReference>
<proteinExistence type="predicted"/>